<dbReference type="HOGENOM" id="CLU_098634_1_0_6"/>
<reference evidence="4" key="1">
    <citation type="submission" date="2006-08" db="EMBL/GenBank/DDBJ databases">
        <title>Complete sequence of Alkalilimnicola ehrilichei MLHE-1.</title>
        <authorList>
            <person name="Copeland A."/>
            <person name="Lucas S."/>
            <person name="Lapidus A."/>
            <person name="Barry K."/>
            <person name="Detter J.C."/>
            <person name="Glavina del Rio T."/>
            <person name="Hammon N."/>
            <person name="Israni S."/>
            <person name="Dalin E."/>
            <person name="Tice H."/>
            <person name="Pitluck S."/>
            <person name="Sims D."/>
            <person name="Brettin T."/>
            <person name="Bruce D."/>
            <person name="Han C."/>
            <person name="Tapia R."/>
            <person name="Gilna P."/>
            <person name="Schmutz J."/>
            <person name="Larimer F."/>
            <person name="Land M."/>
            <person name="Hauser L."/>
            <person name="Kyrpides N."/>
            <person name="Mikhailova N."/>
            <person name="Oremland R.S."/>
            <person name="Hoeft S.E."/>
            <person name="Switzer-Blum J."/>
            <person name="Kulp T."/>
            <person name="King G."/>
            <person name="Tabita R."/>
            <person name="Witte B."/>
            <person name="Santini J.M."/>
            <person name="Basu P."/>
            <person name="Hollibaugh J.T."/>
            <person name="Xie G."/>
            <person name="Stolz J.F."/>
            <person name="Richardson P."/>
        </authorList>
    </citation>
    <scope>NUCLEOTIDE SEQUENCE [LARGE SCALE GENOMIC DNA]</scope>
    <source>
        <strain evidence="4">ATCC BAA-1101 / DSM 17681 / MLHE-1</strain>
    </source>
</reference>
<feature type="transmembrane region" description="Helical" evidence="1">
    <location>
        <begin position="171"/>
        <end position="190"/>
    </location>
</feature>
<evidence type="ECO:0000313" key="3">
    <source>
        <dbReference type="EMBL" id="ABI57171.1"/>
    </source>
</evidence>
<dbReference type="AlphaFoldDB" id="Q0A7L6"/>
<keyword evidence="1" id="KW-0472">Membrane</keyword>
<dbReference type="Pfam" id="PF09335">
    <property type="entry name" value="VTT_dom"/>
    <property type="match status" value="1"/>
</dbReference>
<gene>
    <name evidence="3" type="ordered locus">Mlg_1827</name>
</gene>
<keyword evidence="1" id="KW-1133">Transmembrane helix</keyword>
<sequence length="193" mass="21420">MHPFSWLYVRMLLWAGHPRAPWYLGTLSFAESSFFPIPPDVMLAPMSLARPQRAMWYATVTTLASVAGGVLGYFIGYFALSLVEPWIQTAGQYDAYQQARDWFADWGFWVVLLAGFSPIPYKVFTIAAGAMGVGLLPFIVASLVGRGSRFFAVAGLVSWGGPKVEPLLRAWIDRLGWATVALLVFGYVIYQVL</sequence>
<dbReference type="Proteomes" id="UP000001962">
    <property type="component" value="Chromosome"/>
</dbReference>
<protein>
    <recommendedName>
        <fullName evidence="2">VTT domain-containing protein</fullName>
    </recommendedName>
</protein>
<dbReference type="InterPro" id="IPR032816">
    <property type="entry name" value="VTT_dom"/>
</dbReference>
<dbReference type="OrthoDB" id="9810270at2"/>
<evidence type="ECO:0000256" key="1">
    <source>
        <dbReference type="SAM" id="Phobius"/>
    </source>
</evidence>
<keyword evidence="1" id="KW-0812">Transmembrane</keyword>
<accession>Q0A7L6</accession>
<keyword evidence="4" id="KW-1185">Reference proteome</keyword>
<dbReference type="eggNOG" id="COG1238">
    <property type="taxonomic scope" value="Bacteria"/>
</dbReference>
<dbReference type="EMBL" id="CP000453">
    <property type="protein sequence ID" value="ABI57171.1"/>
    <property type="molecule type" value="Genomic_DNA"/>
</dbReference>
<evidence type="ECO:0000259" key="2">
    <source>
        <dbReference type="Pfam" id="PF09335"/>
    </source>
</evidence>
<proteinExistence type="predicted"/>
<dbReference type="RefSeq" id="WP_011629565.1">
    <property type="nucleotide sequence ID" value="NC_008340.1"/>
</dbReference>
<dbReference type="PANTHER" id="PTHR42709">
    <property type="entry name" value="ALKALINE PHOSPHATASE LIKE PROTEIN"/>
    <property type="match status" value="1"/>
</dbReference>
<dbReference type="PANTHER" id="PTHR42709:SF11">
    <property type="entry name" value="DEDA FAMILY PROTEIN"/>
    <property type="match status" value="1"/>
</dbReference>
<feature type="domain" description="VTT" evidence="2">
    <location>
        <begin position="54"/>
        <end position="156"/>
    </location>
</feature>
<organism evidence="3 4">
    <name type="scientific">Alkalilimnicola ehrlichii (strain ATCC BAA-1101 / DSM 17681 / MLHE-1)</name>
    <dbReference type="NCBI Taxonomy" id="187272"/>
    <lineage>
        <taxon>Bacteria</taxon>
        <taxon>Pseudomonadati</taxon>
        <taxon>Pseudomonadota</taxon>
        <taxon>Gammaproteobacteria</taxon>
        <taxon>Chromatiales</taxon>
        <taxon>Ectothiorhodospiraceae</taxon>
        <taxon>Alkalilimnicola</taxon>
    </lineage>
</organism>
<dbReference type="InterPro" id="IPR051311">
    <property type="entry name" value="DedA_domain"/>
</dbReference>
<dbReference type="KEGG" id="aeh:Mlg_1827"/>
<evidence type="ECO:0000313" key="4">
    <source>
        <dbReference type="Proteomes" id="UP000001962"/>
    </source>
</evidence>
<name>Q0A7L6_ALKEH</name>
<feature type="transmembrane region" description="Helical" evidence="1">
    <location>
        <begin position="55"/>
        <end position="80"/>
    </location>
</feature>
<dbReference type="GO" id="GO:0005886">
    <property type="term" value="C:plasma membrane"/>
    <property type="evidence" value="ECO:0007669"/>
    <property type="project" value="TreeGrafter"/>
</dbReference>